<evidence type="ECO:0000313" key="4">
    <source>
        <dbReference type="Proteomes" id="UP001412067"/>
    </source>
</evidence>
<keyword evidence="4" id="KW-1185">Reference proteome</keyword>
<dbReference type="Pfam" id="PF00790">
    <property type="entry name" value="VHS"/>
    <property type="match status" value="1"/>
</dbReference>
<comment type="similarity">
    <text evidence="1">Belongs to the TOM1 family.</text>
</comment>
<dbReference type="Gene3D" id="1.25.40.90">
    <property type="match status" value="1"/>
</dbReference>
<dbReference type="SUPFAM" id="SSF48464">
    <property type="entry name" value="ENTH/VHS domain"/>
    <property type="match status" value="1"/>
</dbReference>
<dbReference type="InterPro" id="IPR002014">
    <property type="entry name" value="VHS_dom"/>
</dbReference>
<reference evidence="3 4" key="1">
    <citation type="journal article" date="2022" name="Nat. Plants">
        <title>Genomes of leafy and leafless Platanthera orchids illuminate the evolution of mycoheterotrophy.</title>
        <authorList>
            <person name="Li M.H."/>
            <person name="Liu K.W."/>
            <person name="Li Z."/>
            <person name="Lu H.C."/>
            <person name="Ye Q.L."/>
            <person name="Zhang D."/>
            <person name="Wang J.Y."/>
            <person name="Li Y.F."/>
            <person name="Zhong Z.M."/>
            <person name="Liu X."/>
            <person name="Yu X."/>
            <person name="Liu D.K."/>
            <person name="Tu X.D."/>
            <person name="Liu B."/>
            <person name="Hao Y."/>
            <person name="Liao X.Y."/>
            <person name="Jiang Y.T."/>
            <person name="Sun W.H."/>
            <person name="Chen J."/>
            <person name="Chen Y.Q."/>
            <person name="Ai Y."/>
            <person name="Zhai J.W."/>
            <person name="Wu S.S."/>
            <person name="Zhou Z."/>
            <person name="Hsiao Y.Y."/>
            <person name="Wu W.L."/>
            <person name="Chen Y.Y."/>
            <person name="Lin Y.F."/>
            <person name="Hsu J.L."/>
            <person name="Li C.Y."/>
            <person name="Wang Z.W."/>
            <person name="Zhao X."/>
            <person name="Zhong W.Y."/>
            <person name="Ma X.K."/>
            <person name="Ma L."/>
            <person name="Huang J."/>
            <person name="Chen G.Z."/>
            <person name="Huang M.Z."/>
            <person name="Huang L."/>
            <person name="Peng D.H."/>
            <person name="Luo Y.B."/>
            <person name="Zou S.Q."/>
            <person name="Chen S.P."/>
            <person name="Lan S."/>
            <person name="Tsai W.C."/>
            <person name="Van de Peer Y."/>
            <person name="Liu Z.J."/>
        </authorList>
    </citation>
    <scope>NUCLEOTIDE SEQUENCE [LARGE SCALE GENOMIC DNA]</scope>
    <source>
        <strain evidence="3">Lor288</strain>
    </source>
</reference>
<dbReference type="EMBL" id="JBBWWR010000001">
    <property type="protein sequence ID" value="KAK8971169.1"/>
    <property type="molecule type" value="Genomic_DNA"/>
</dbReference>
<feature type="domain" description="VHS" evidence="2">
    <location>
        <begin position="26"/>
        <end position="98"/>
    </location>
</feature>
<protein>
    <recommendedName>
        <fullName evidence="2">VHS domain-containing protein</fullName>
    </recommendedName>
</protein>
<dbReference type="InterPro" id="IPR008942">
    <property type="entry name" value="ENTH_VHS"/>
</dbReference>
<dbReference type="CDD" id="cd03561">
    <property type="entry name" value="VHS"/>
    <property type="match status" value="1"/>
</dbReference>
<name>A0ABR2N4W8_9ASPA</name>
<evidence type="ECO:0000313" key="3">
    <source>
        <dbReference type="EMBL" id="KAK8971169.1"/>
    </source>
</evidence>
<comment type="caution">
    <text evidence="3">The sequence shown here is derived from an EMBL/GenBank/DDBJ whole genome shotgun (WGS) entry which is preliminary data.</text>
</comment>
<organism evidence="3 4">
    <name type="scientific">Platanthera guangdongensis</name>
    <dbReference type="NCBI Taxonomy" id="2320717"/>
    <lineage>
        <taxon>Eukaryota</taxon>
        <taxon>Viridiplantae</taxon>
        <taxon>Streptophyta</taxon>
        <taxon>Embryophyta</taxon>
        <taxon>Tracheophyta</taxon>
        <taxon>Spermatophyta</taxon>
        <taxon>Magnoliopsida</taxon>
        <taxon>Liliopsida</taxon>
        <taxon>Asparagales</taxon>
        <taxon>Orchidaceae</taxon>
        <taxon>Orchidoideae</taxon>
        <taxon>Orchideae</taxon>
        <taxon>Orchidinae</taxon>
        <taxon>Platanthera</taxon>
    </lineage>
</organism>
<dbReference type="PROSITE" id="PS50179">
    <property type="entry name" value="VHS"/>
    <property type="match status" value="1"/>
</dbReference>
<dbReference type="PANTHER" id="PTHR45898">
    <property type="entry name" value="TOM1-LIKE PROTEIN"/>
    <property type="match status" value="1"/>
</dbReference>
<evidence type="ECO:0000259" key="2">
    <source>
        <dbReference type="PROSITE" id="PS50179"/>
    </source>
</evidence>
<dbReference type="InterPro" id="IPR044836">
    <property type="entry name" value="TOL_plant"/>
</dbReference>
<proteinExistence type="inferred from homology"/>
<dbReference type="PANTHER" id="PTHR45898:SF2">
    <property type="entry name" value="TOM1-LIKE PROTEIN 6"/>
    <property type="match status" value="1"/>
</dbReference>
<evidence type="ECO:0000256" key="1">
    <source>
        <dbReference type="ARBA" id="ARBA00007708"/>
    </source>
</evidence>
<gene>
    <name evidence="3" type="ORF">KSP40_PGU009811</name>
</gene>
<accession>A0ABR2N4W8</accession>
<dbReference type="Proteomes" id="UP001412067">
    <property type="component" value="Unassembled WGS sequence"/>
</dbReference>
<sequence>MLWFYPFGGTYFHRSSGYDRMNRTLIKLLETMVERCGDFLHFQVTEYGILGEMAKMVRKARNMQVRDKILVLLESWQVAFGGAEGKYPQYYYTYAELKVHNCILVVRIFDILHLGFV</sequence>